<comment type="caution">
    <text evidence="1">The sequence shown here is derived from an EMBL/GenBank/DDBJ whole genome shotgun (WGS) entry which is preliminary data.</text>
</comment>
<accession>A0ACA9RGB4</accession>
<sequence>LAQPTIFETFNKIIKKTNKEKQKEVGKKRAKVDKEKQKKVSEEGAKVDKEKQKEVGEK</sequence>
<protein>
    <submittedName>
        <fullName evidence="1">19633_t:CDS:1</fullName>
    </submittedName>
</protein>
<gene>
    <name evidence="1" type="ORF">RPERSI_LOCUS19082</name>
</gene>
<dbReference type="Proteomes" id="UP000789920">
    <property type="component" value="Unassembled WGS sequence"/>
</dbReference>
<dbReference type="EMBL" id="CAJVQC010051649">
    <property type="protein sequence ID" value="CAG8790624.1"/>
    <property type="molecule type" value="Genomic_DNA"/>
</dbReference>
<organism evidence="1 2">
    <name type="scientific">Racocetra persica</name>
    <dbReference type="NCBI Taxonomy" id="160502"/>
    <lineage>
        <taxon>Eukaryota</taxon>
        <taxon>Fungi</taxon>
        <taxon>Fungi incertae sedis</taxon>
        <taxon>Mucoromycota</taxon>
        <taxon>Glomeromycotina</taxon>
        <taxon>Glomeromycetes</taxon>
        <taxon>Diversisporales</taxon>
        <taxon>Gigasporaceae</taxon>
        <taxon>Racocetra</taxon>
    </lineage>
</organism>
<feature type="non-terminal residue" evidence="1">
    <location>
        <position position="1"/>
    </location>
</feature>
<feature type="non-terminal residue" evidence="1">
    <location>
        <position position="58"/>
    </location>
</feature>
<evidence type="ECO:0000313" key="1">
    <source>
        <dbReference type="EMBL" id="CAG8790624.1"/>
    </source>
</evidence>
<reference evidence="1" key="1">
    <citation type="submission" date="2021-06" db="EMBL/GenBank/DDBJ databases">
        <authorList>
            <person name="Kallberg Y."/>
            <person name="Tangrot J."/>
            <person name="Rosling A."/>
        </authorList>
    </citation>
    <scope>NUCLEOTIDE SEQUENCE</scope>
    <source>
        <strain evidence="1">MA461A</strain>
    </source>
</reference>
<evidence type="ECO:0000313" key="2">
    <source>
        <dbReference type="Proteomes" id="UP000789920"/>
    </source>
</evidence>
<keyword evidence="2" id="KW-1185">Reference proteome</keyword>
<proteinExistence type="predicted"/>
<name>A0ACA9RGB4_9GLOM</name>